<dbReference type="CDD" id="cd01650">
    <property type="entry name" value="RT_nLTR_like"/>
    <property type="match status" value="1"/>
</dbReference>
<accession>A0AA47MKZ4</accession>
<dbReference type="Proteomes" id="UP001174136">
    <property type="component" value="Unassembled WGS sequence"/>
</dbReference>
<dbReference type="InterPro" id="IPR000477">
    <property type="entry name" value="RT_dom"/>
</dbReference>
<dbReference type="GO" id="GO:0003964">
    <property type="term" value="F:RNA-directed DNA polymerase activity"/>
    <property type="evidence" value="ECO:0007669"/>
    <property type="project" value="UniProtKB-KW"/>
</dbReference>
<dbReference type="PROSITE" id="PS50878">
    <property type="entry name" value="RT_POL"/>
    <property type="match status" value="1"/>
</dbReference>
<dbReference type="Pfam" id="PF00078">
    <property type="entry name" value="RVT_1"/>
    <property type="match status" value="1"/>
</dbReference>
<evidence type="ECO:0000313" key="4">
    <source>
        <dbReference type="Proteomes" id="UP001174136"/>
    </source>
</evidence>
<dbReference type="EMBL" id="JAOPHQ010003700">
    <property type="protein sequence ID" value="KAK0142287.1"/>
    <property type="molecule type" value="Genomic_DNA"/>
</dbReference>
<dbReference type="InterPro" id="IPR015095">
    <property type="entry name" value="AlkB_hom8_N"/>
</dbReference>
<keyword evidence="1" id="KW-0812">Transmembrane</keyword>
<feature type="domain" description="Reverse transcriptase" evidence="2">
    <location>
        <begin position="1"/>
        <end position="226"/>
    </location>
</feature>
<dbReference type="GO" id="GO:0016706">
    <property type="term" value="F:2-oxoglutarate-dependent dioxygenase activity"/>
    <property type="evidence" value="ECO:0007669"/>
    <property type="project" value="InterPro"/>
</dbReference>
<evidence type="ECO:0000256" key="1">
    <source>
        <dbReference type="SAM" id="Phobius"/>
    </source>
</evidence>
<organism evidence="3 4">
    <name type="scientific">Merluccius polli</name>
    <name type="common">Benguela hake</name>
    <name type="synonym">Merluccius cadenati</name>
    <dbReference type="NCBI Taxonomy" id="89951"/>
    <lineage>
        <taxon>Eukaryota</taxon>
        <taxon>Metazoa</taxon>
        <taxon>Chordata</taxon>
        <taxon>Craniata</taxon>
        <taxon>Vertebrata</taxon>
        <taxon>Euteleostomi</taxon>
        <taxon>Actinopterygii</taxon>
        <taxon>Neopterygii</taxon>
        <taxon>Teleostei</taxon>
        <taxon>Neoteleostei</taxon>
        <taxon>Acanthomorphata</taxon>
        <taxon>Zeiogadaria</taxon>
        <taxon>Gadariae</taxon>
        <taxon>Gadiformes</taxon>
        <taxon>Gadoidei</taxon>
        <taxon>Merlucciidae</taxon>
        <taxon>Merluccius</taxon>
    </lineage>
</organism>
<name>A0AA47MKZ4_MERPO</name>
<feature type="transmembrane region" description="Helical" evidence="1">
    <location>
        <begin position="262"/>
        <end position="283"/>
    </location>
</feature>
<gene>
    <name evidence="3" type="primary">RTase_20</name>
    <name evidence="3" type="ORF">N1851_020021</name>
</gene>
<dbReference type="Pfam" id="PF09004">
    <property type="entry name" value="ALKBH8_N"/>
    <property type="match status" value="1"/>
</dbReference>
<protein>
    <submittedName>
        <fullName evidence="3">RNA-directed DNA polymerase from transposon BS</fullName>
    </submittedName>
</protein>
<dbReference type="SUPFAM" id="SSF56672">
    <property type="entry name" value="DNA/RNA polymerases"/>
    <property type="match status" value="1"/>
</dbReference>
<keyword evidence="1" id="KW-1133">Transmembrane helix</keyword>
<reference evidence="3" key="1">
    <citation type="journal article" date="2023" name="Front. Mar. Sci.">
        <title>A new Merluccius polli reference genome to investigate the effects of global change in West African waters.</title>
        <authorList>
            <person name="Mateo J.L."/>
            <person name="Blanco-Fernandez C."/>
            <person name="Garcia-Vazquez E."/>
            <person name="Machado-Schiaffino G."/>
        </authorList>
    </citation>
    <scope>NUCLEOTIDE SEQUENCE</scope>
    <source>
        <strain evidence="3">C29</strain>
        <tissue evidence="3">Fin</tissue>
    </source>
</reference>
<evidence type="ECO:0000259" key="2">
    <source>
        <dbReference type="PROSITE" id="PS50878"/>
    </source>
</evidence>
<keyword evidence="3" id="KW-0548">Nucleotidyltransferase</keyword>
<keyword evidence="3" id="KW-0808">Transferase</keyword>
<proteinExistence type="predicted"/>
<dbReference type="AlphaFoldDB" id="A0AA47MKZ4"/>
<evidence type="ECO:0000313" key="3">
    <source>
        <dbReference type="EMBL" id="KAK0142287.1"/>
    </source>
</evidence>
<sequence>MKTLERLFLSLLRPQVQHAQDPLQFAYRTKVGVEDAVLHLMHRAHTHLDKSRGTVRILFLDFSSAFNTIQPPLLLDKLARMQVDPRLVTWISSYLTDRPQYVRLKDITSDTVVSSTGAPQGTVLAPLLFTLYTSDFSYNSESCHIQKFADDTAIMGCIREDQEEEYRSLVRDFVVWCHANHLQLNTSKTKELVIDFGKSRPPPQLVQIEGADVEVVSSYRYLGLVLDNKLDWSKNTDHLYRKGQSRLYFLRRLRSFNICRKLLWMFYQSVVASVLFYAVVCWGGSTSKRDSSRLDKLIRRAGSVVGMKLDSLVSVAEERTLNKLLDIMDNVSHPLHTAITDQRSSFSDRLLLPRSNTNRLKNSFVPRAIKLYNSTVGCRGGSGRSKQDTTPRTVE</sequence>
<dbReference type="GO" id="GO:0008168">
    <property type="term" value="F:methyltransferase activity"/>
    <property type="evidence" value="ECO:0007669"/>
    <property type="project" value="InterPro"/>
</dbReference>
<comment type="caution">
    <text evidence="3">The sequence shown here is derived from an EMBL/GenBank/DDBJ whole genome shotgun (WGS) entry which is preliminary data.</text>
</comment>
<dbReference type="InterPro" id="IPR043502">
    <property type="entry name" value="DNA/RNA_pol_sf"/>
</dbReference>
<dbReference type="PANTHER" id="PTHR33332">
    <property type="entry name" value="REVERSE TRANSCRIPTASE DOMAIN-CONTAINING PROTEIN"/>
    <property type="match status" value="1"/>
</dbReference>
<keyword evidence="1" id="KW-0472">Membrane</keyword>
<keyword evidence="3" id="KW-0695">RNA-directed DNA polymerase</keyword>
<keyword evidence="4" id="KW-1185">Reference proteome</keyword>